<evidence type="ECO:0000256" key="4">
    <source>
        <dbReference type="PROSITE-ProRule" id="PRU00146"/>
    </source>
</evidence>
<dbReference type="InterPro" id="IPR019787">
    <property type="entry name" value="Znf_PHD-finger"/>
</dbReference>
<accession>A0A922ML11</accession>
<dbReference type="GO" id="GO:0008270">
    <property type="term" value="F:zinc ion binding"/>
    <property type="evidence" value="ECO:0007669"/>
    <property type="project" value="UniProtKB-KW"/>
</dbReference>
<dbReference type="InterPro" id="IPR057251">
    <property type="entry name" value="FP_C"/>
</dbReference>
<comment type="caution">
    <text evidence="7">The sequence shown here is derived from an EMBL/GenBank/DDBJ whole genome shotgun (WGS) entry which is preliminary data.</text>
</comment>
<evidence type="ECO:0000256" key="1">
    <source>
        <dbReference type="ARBA" id="ARBA00022723"/>
    </source>
</evidence>
<protein>
    <recommendedName>
        <fullName evidence="6">PHD-type domain-containing protein</fullName>
    </recommendedName>
</protein>
<dbReference type="Gene3D" id="1.10.287.1490">
    <property type="match status" value="1"/>
</dbReference>
<keyword evidence="1" id="KW-0479">Metal-binding</keyword>
<dbReference type="InterPro" id="IPR013083">
    <property type="entry name" value="Znf_RING/FYVE/PHD"/>
</dbReference>
<dbReference type="SMART" id="SM00249">
    <property type="entry name" value="PHD"/>
    <property type="match status" value="1"/>
</dbReference>
<feature type="domain" description="PHD-type" evidence="6">
    <location>
        <begin position="1"/>
        <end position="51"/>
    </location>
</feature>
<sequence>MAKCGGCGKFISSADCVRCTKCPGAYHPGCVGFPASAKVSPTWLCPGCKAKAPRLDNSATPVKSAMSECCTETQSQLSDVDLPPSATDLNVAYEIRCFRQELGAMRDEFRQFQAELLSLRTSVNDCNQRMNNIESKVTDIERRFEEQGPAKYDAVEATIAALKAQLNDRDQELLQNDLIIAGIPETKGENQFHTIRVLSSKLGVTLEEQDVVNIERIGAVRRNFIDGVDSAPGGMRVRVIAVRLARRVVRDQLLRAARVRRGLATADLDMSGPPRRVYINERLTPANSKLFHSAREAGQRARYGYVWTKDGRIYARREDGVPAQRIHNDADLAQIFGNSRVG</sequence>
<dbReference type="EMBL" id="JACEFF010000383">
    <property type="protein sequence ID" value="KAH9638607.1"/>
    <property type="molecule type" value="Genomic_DNA"/>
</dbReference>
<dbReference type="InterPro" id="IPR001965">
    <property type="entry name" value="Znf_PHD"/>
</dbReference>
<keyword evidence="5" id="KW-0175">Coiled coil</keyword>
<gene>
    <name evidence="7" type="ORF">HF086_003852</name>
</gene>
<keyword evidence="2 4" id="KW-0863">Zinc-finger</keyword>
<dbReference type="PROSITE" id="PS50016">
    <property type="entry name" value="ZF_PHD_2"/>
    <property type="match status" value="1"/>
</dbReference>
<evidence type="ECO:0000256" key="2">
    <source>
        <dbReference type="ARBA" id="ARBA00022771"/>
    </source>
</evidence>
<evidence type="ECO:0000259" key="6">
    <source>
        <dbReference type="PROSITE" id="PS50016"/>
    </source>
</evidence>
<proteinExistence type="predicted"/>
<dbReference type="Gene3D" id="3.30.40.10">
    <property type="entry name" value="Zinc/RING finger domain, C3HC4 (zinc finger)"/>
    <property type="match status" value="1"/>
</dbReference>
<dbReference type="InterPro" id="IPR011011">
    <property type="entry name" value="Znf_FYVE_PHD"/>
</dbReference>
<evidence type="ECO:0000313" key="8">
    <source>
        <dbReference type="Proteomes" id="UP000814243"/>
    </source>
</evidence>
<feature type="coiled-coil region" evidence="5">
    <location>
        <begin position="123"/>
        <end position="172"/>
    </location>
</feature>
<evidence type="ECO:0000313" key="7">
    <source>
        <dbReference type="EMBL" id="KAH9638607.1"/>
    </source>
</evidence>
<evidence type="ECO:0000256" key="5">
    <source>
        <dbReference type="SAM" id="Coils"/>
    </source>
</evidence>
<evidence type="ECO:0000256" key="3">
    <source>
        <dbReference type="ARBA" id="ARBA00022833"/>
    </source>
</evidence>
<dbReference type="InterPro" id="IPR019786">
    <property type="entry name" value="Zinc_finger_PHD-type_CS"/>
</dbReference>
<reference evidence="7" key="1">
    <citation type="journal article" date="2021" name="G3 (Bethesda)">
        <title>Genome and transcriptome analysis of the beet armyworm Spodoptera exigua reveals targets for pest control. .</title>
        <authorList>
            <person name="Simon S."/>
            <person name="Breeschoten T."/>
            <person name="Jansen H.J."/>
            <person name="Dirks R.P."/>
            <person name="Schranz M.E."/>
            <person name="Ros V.I.D."/>
        </authorList>
    </citation>
    <scope>NUCLEOTIDE SEQUENCE</scope>
    <source>
        <strain evidence="7">TB_SE_WUR_2020</strain>
    </source>
</reference>
<dbReference type="AlphaFoldDB" id="A0A922ML11"/>
<organism evidence="7 8">
    <name type="scientific">Spodoptera exigua</name>
    <name type="common">Beet armyworm</name>
    <name type="synonym">Noctua fulgens</name>
    <dbReference type="NCBI Taxonomy" id="7107"/>
    <lineage>
        <taxon>Eukaryota</taxon>
        <taxon>Metazoa</taxon>
        <taxon>Ecdysozoa</taxon>
        <taxon>Arthropoda</taxon>
        <taxon>Hexapoda</taxon>
        <taxon>Insecta</taxon>
        <taxon>Pterygota</taxon>
        <taxon>Neoptera</taxon>
        <taxon>Endopterygota</taxon>
        <taxon>Lepidoptera</taxon>
        <taxon>Glossata</taxon>
        <taxon>Ditrysia</taxon>
        <taxon>Noctuoidea</taxon>
        <taxon>Noctuidae</taxon>
        <taxon>Amphipyrinae</taxon>
        <taxon>Spodoptera</taxon>
    </lineage>
</organism>
<dbReference type="Proteomes" id="UP000814243">
    <property type="component" value="Unassembled WGS sequence"/>
</dbReference>
<name>A0A922ML11_SPOEX</name>
<dbReference type="PROSITE" id="PS01359">
    <property type="entry name" value="ZF_PHD_1"/>
    <property type="match status" value="1"/>
</dbReference>
<keyword evidence="3" id="KW-0862">Zinc</keyword>
<dbReference type="CDD" id="cd15489">
    <property type="entry name" value="PHD_SF"/>
    <property type="match status" value="1"/>
</dbReference>
<dbReference type="SUPFAM" id="SSF57903">
    <property type="entry name" value="FYVE/PHD zinc finger"/>
    <property type="match status" value="1"/>
</dbReference>
<dbReference type="Pfam" id="PF00628">
    <property type="entry name" value="PHD"/>
    <property type="match status" value="1"/>
</dbReference>
<dbReference type="Pfam" id="PF25298">
    <property type="entry name" value="Baculo_FP_2nd"/>
    <property type="match status" value="1"/>
</dbReference>